<proteinExistence type="predicted"/>
<evidence type="ECO:0000313" key="3">
    <source>
        <dbReference type="Proteomes" id="UP001187192"/>
    </source>
</evidence>
<accession>A0AA88DIV2</accession>
<gene>
    <name evidence="2" type="ORF">TIFTF001_016527</name>
</gene>
<reference evidence="2" key="1">
    <citation type="submission" date="2023-07" db="EMBL/GenBank/DDBJ databases">
        <title>draft genome sequence of fig (Ficus carica).</title>
        <authorList>
            <person name="Takahashi T."/>
            <person name="Nishimura K."/>
        </authorList>
    </citation>
    <scope>NUCLEOTIDE SEQUENCE</scope>
</reference>
<keyword evidence="3" id="KW-1185">Reference proteome</keyword>
<evidence type="ECO:0000313" key="2">
    <source>
        <dbReference type="EMBL" id="GMN47349.1"/>
    </source>
</evidence>
<comment type="caution">
    <text evidence="2">The sequence shown here is derived from an EMBL/GenBank/DDBJ whole genome shotgun (WGS) entry which is preliminary data.</text>
</comment>
<feature type="compositionally biased region" description="Polar residues" evidence="1">
    <location>
        <begin position="70"/>
        <end position="80"/>
    </location>
</feature>
<sequence>MSSSRSRHQEVTEFIVRPDVEEWAASTDESTMPNNDSILQEIDNNPEGGDLNGEGNGDSEETITEPPRQGFTTASYTTVTGDHRSSGGRVNNKLDFFSSKILKRDMENSSRFT</sequence>
<evidence type="ECO:0000256" key="1">
    <source>
        <dbReference type="SAM" id="MobiDB-lite"/>
    </source>
</evidence>
<feature type="region of interest" description="Disordered" evidence="1">
    <location>
        <begin position="20"/>
        <end position="92"/>
    </location>
</feature>
<protein>
    <submittedName>
        <fullName evidence="2">Uncharacterized protein</fullName>
    </submittedName>
</protein>
<feature type="non-terminal residue" evidence="2">
    <location>
        <position position="113"/>
    </location>
</feature>
<feature type="compositionally biased region" description="Polar residues" evidence="1">
    <location>
        <begin position="27"/>
        <end position="38"/>
    </location>
</feature>
<name>A0AA88DIV2_FICCA</name>
<dbReference type="Proteomes" id="UP001187192">
    <property type="component" value="Unassembled WGS sequence"/>
</dbReference>
<dbReference type="EMBL" id="BTGU01000025">
    <property type="protein sequence ID" value="GMN47349.1"/>
    <property type="molecule type" value="Genomic_DNA"/>
</dbReference>
<organism evidence="2 3">
    <name type="scientific">Ficus carica</name>
    <name type="common">Common fig</name>
    <dbReference type="NCBI Taxonomy" id="3494"/>
    <lineage>
        <taxon>Eukaryota</taxon>
        <taxon>Viridiplantae</taxon>
        <taxon>Streptophyta</taxon>
        <taxon>Embryophyta</taxon>
        <taxon>Tracheophyta</taxon>
        <taxon>Spermatophyta</taxon>
        <taxon>Magnoliopsida</taxon>
        <taxon>eudicotyledons</taxon>
        <taxon>Gunneridae</taxon>
        <taxon>Pentapetalae</taxon>
        <taxon>rosids</taxon>
        <taxon>fabids</taxon>
        <taxon>Rosales</taxon>
        <taxon>Moraceae</taxon>
        <taxon>Ficeae</taxon>
        <taxon>Ficus</taxon>
    </lineage>
</organism>
<dbReference type="AlphaFoldDB" id="A0AA88DIV2"/>